<reference evidence="3" key="1">
    <citation type="submission" date="2022-07" db="EMBL/GenBank/DDBJ databases">
        <title>Fungi with potential for degradation of polypropylene.</title>
        <authorList>
            <person name="Gostincar C."/>
        </authorList>
    </citation>
    <scope>NUCLEOTIDE SEQUENCE</scope>
    <source>
        <strain evidence="3">EXF-13287</strain>
    </source>
</reference>
<evidence type="ECO:0000256" key="2">
    <source>
        <dbReference type="SAM" id="MobiDB-lite"/>
    </source>
</evidence>
<name>A0AA38VCL7_9PEZI</name>
<sequence>MADDPFIQQQQPGRRAQVKTPEPKTSNDRINGHKDTASTSPSTPGHLAPFDWDEFEARYEQALSEANNQEKELLEEFDRLVKYFNVWASAASVHDTERGAKRLQTRERYVKIAEQSLVQKKKHLTEVVRAFQSALALLSQN</sequence>
<evidence type="ECO:0000256" key="1">
    <source>
        <dbReference type="SAM" id="Coils"/>
    </source>
</evidence>
<feature type="coiled-coil region" evidence="1">
    <location>
        <begin position="52"/>
        <end position="79"/>
    </location>
</feature>
<keyword evidence="4" id="KW-1185">Reference proteome</keyword>
<protein>
    <submittedName>
        <fullName evidence="3">Uncharacterized protein</fullName>
    </submittedName>
</protein>
<organism evidence="3 4">
    <name type="scientific">Coniochaeta hoffmannii</name>
    <dbReference type="NCBI Taxonomy" id="91930"/>
    <lineage>
        <taxon>Eukaryota</taxon>
        <taxon>Fungi</taxon>
        <taxon>Dikarya</taxon>
        <taxon>Ascomycota</taxon>
        <taxon>Pezizomycotina</taxon>
        <taxon>Sordariomycetes</taxon>
        <taxon>Sordariomycetidae</taxon>
        <taxon>Coniochaetales</taxon>
        <taxon>Coniochaetaceae</taxon>
        <taxon>Coniochaeta</taxon>
    </lineage>
</organism>
<evidence type="ECO:0000313" key="3">
    <source>
        <dbReference type="EMBL" id="KAJ9129381.1"/>
    </source>
</evidence>
<keyword evidence="1" id="KW-0175">Coiled coil</keyword>
<comment type="caution">
    <text evidence="3">The sequence shown here is derived from an EMBL/GenBank/DDBJ whole genome shotgun (WGS) entry which is preliminary data.</text>
</comment>
<evidence type="ECO:0000313" key="4">
    <source>
        <dbReference type="Proteomes" id="UP001174691"/>
    </source>
</evidence>
<feature type="compositionally biased region" description="Basic and acidic residues" evidence="2">
    <location>
        <begin position="21"/>
        <end position="36"/>
    </location>
</feature>
<feature type="region of interest" description="Disordered" evidence="2">
    <location>
        <begin position="1"/>
        <end position="49"/>
    </location>
</feature>
<gene>
    <name evidence="3" type="ORF">NKR19_g10399</name>
</gene>
<dbReference type="Proteomes" id="UP001174691">
    <property type="component" value="Unassembled WGS sequence"/>
</dbReference>
<accession>A0AA38VCL7</accession>
<dbReference type="EMBL" id="JANBVN010000357">
    <property type="protein sequence ID" value="KAJ9129381.1"/>
    <property type="molecule type" value="Genomic_DNA"/>
</dbReference>
<dbReference type="AlphaFoldDB" id="A0AA38VCL7"/>
<proteinExistence type="predicted"/>